<accession>A0A9Q0GPC3</accession>
<dbReference type="PANTHER" id="PTHR33144:SF55">
    <property type="entry name" value="CHROMATIN REMODELER BROMODOMAIN FAMILY"/>
    <property type="match status" value="1"/>
</dbReference>
<gene>
    <name evidence="2" type="ORF">NE237_027438</name>
</gene>
<dbReference type="OrthoDB" id="1913335at2759"/>
<evidence type="ECO:0000313" key="3">
    <source>
        <dbReference type="Proteomes" id="UP001141806"/>
    </source>
</evidence>
<evidence type="ECO:0000313" key="2">
    <source>
        <dbReference type="EMBL" id="KAJ4950606.1"/>
    </source>
</evidence>
<dbReference type="Proteomes" id="UP001141806">
    <property type="component" value="Unassembled WGS sequence"/>
</dbReference>
<feature type="region of interest" description="Disordered" evidence="1">
    <location>
        <begin position="1"/>
        <end position="42"/>
    </location>
</feature>
<organism evidence="2 3">
    <name type="scientific">Protea cynaroides</name>
    <dbReference type="NCBI Taxonomy" id="273540"/>
    <lineage>
        <taxon>Eukaryota</taxon>
        <taxon>Viridiplantae</taxon>
        <taxon>Streptophyta</taxon>
        <taxon>Embryophyta</taxon>
        <taxon>Tracheophyta</taxon>
        <taxon>Spermatophyta</taxon>
        <taxon>Magnoliopsida</taxon>
        <taxon>Proteales</taxon>
        <taxon>Proteaceae</taxon>
        <taxon>Protea</taxon>
    </lineage>
</organism>
<proteinExistence type="predicted"/>
<dbReference type="EMBL" id="JAMYWD010000012">
    <property type="protein sequence ID" value="KAJ4950606.1"/>
    <property type="molecule type" value="Genomic_DNA"/>
</dbReference>
<protein>
    <submittedName>
        <fullName evidence="2">Uncharacterized protein</fullName>
    </submittedName>
</protein>
<dbReference type="PANTHER" id="PTHR33144">
    <property type="entry name" value="OS10G0409366 PROTEIN-RELATED"/>
    <property type="match status" value="1"/>
</dbReference>
<feature type="compositionally biased region" description="Low complexity" evidence="1">
    <location>
        <begin position="10"/>
        <end position="24"/>
    </location>
</feature>
<feature type="compositionally biased region" description="Basic residues" evidence="1">
    <location>
        <begin position="25"/>
        <end position="34"/>
    </location>
</feature>
<dbReference type="AlphaFoldDB" id="A0A9Q0GPC3"/>
<reference evidence="2" key="1">
    <citation type="journal article" date="2023" name="Plant J.">
        <title>The genome of the king protea, Protea cynaroides.</title>
        <authorList>
            <person name="Chang J."/>
            <person name="Duong T.A."/>
            <person name="Schoeman C."/>
            <person name="Ma X."/>
            <person name="Roodt D."/>
            <person name="Barker N."/>
            <person name="Li Z."/>
            <person name="Van de Peer Y."/>
            <person name="Mizrachi E."/>
        </authorList>
    </citation>
    <scope>NUCLEOTIDE SEQUENCE</scope>
    <source>
        <tissue evidence="2">Young leaves</tissue>
    </source>
</reference>
<keyword evidence="3" id="KW-1185">Reference proteome</keyword>
<evidence type="ECO:0000256" key="1">
    <source>
        <dbReference type="SAM" id="MobiDB-lite"/>
    </source>
</evidence>
<sequence>MPFLHQRLFTSSSMSSSTATPGSSPRRKRGRTKSKVPSVATSKLSRLKVSAKRHKDDVFKEVLKKYKIESGGYKWASQVMGKQWKSFKGELKADTYDRYDSYAERIENCDDRVPIQQWKELIHIWEQDSTKA</sequence>
<name>A0A9Q0GPC3_9MAGN</name>
<comment type="caution">
    <text evidence="2">The sequence shown here is derived from an EMBL/GenBank/DDBJ whole genome shotgun (WGS) entry which is preliminary data.</text>
</comment>